<keyword evidence="3" id="KW-1185">Reference proteome</keyword>
<sequence>MRLCLSQIGGMTLLMIAALLVGAASAAAEDTLTYRNDRFGTEIRFPTGLFDTLTSPPTDGDGQTFLGKDNAELLVYGSRGQDMESLARVAREQLDEITLDRVTRNWFAISGFDSRGNVFYQRTESGADGVLHSAILRYPPSQKSRIDPQVGPIMNSLSGP</sequence>
<evidence type="ECO:0000313" key="3">
    <source>
        <dbReference type="Proteomes" id="UP000281094"/>
    </source>
</evidence>
<proteinExistence type="predicted"/>
<reference evidence="2 3" key="1">
    <citation type="submission" date="2018-10" db="EMBL/GenBank/DDBJ databases">
        <title>Notoacmeibacter sp. M2BS9Y-3-1, whole genome shotgun sequence.</title>
        <authorList>
            <person name="Tuo L."/>
        </authorList>
    </citation>
    <scope>NUCLEOTIDE SEQUENCE [LARGE SCALE GENOMIC DNA]</scope>
    <source>
        <strain evidence="2 3">M2BS9Y-3-1</strain>
    </source>
</reference>
<dbReference type="RefSeq" id="WP_121645063.1">
    <property type="nucleotide sequence ID" value="NZ_RCWN01000001.1"/>
</dbReference>
<feature type="chain" id="PRO_5018309496" evidence="1">
    <location>
        <begin position="27"/>
        <end position="160"/>
    </location>
</feature>
<feature type="signal peptide" evidence="1">
    <location>
        <begin position="1"/>
        <end position="26"/>
    </location>
</feature>
<name>A0A3L7JBH3_9HYPH</name>
<comment type="caution">
    <text evidence="2">The sequence shown here is derived from an EMBL/GenBank/DDBJ whole genome shotgun (WGS) entry which is preliminary data.</text>
</comment>
<evidence type="ECO:0000313" key="2">
    <source>
        <dbReference type="EMBL" id="RLQ88098.1"/>
    </source>
</evidence>
<dbReference type="AlphaFoldDB" id="A0A3L7JBH3"/>
<gene>
    <name evidence="2" type="ORF">D8780_07650</name>
</gene>
<organism evidence="2 3">
    <name type="scientific">Notoacmeibacter ruber</name>
    <dbReference type="NCBI Taxonomy" id="2670375"/>
    <lineage>
        <taxon>Bacteria</taxon>
        <taxon>Pseudomonadati</taxon>
        <taxon>Pseudomonadota</taxon>
        <taxon>Alphaproteobacteria</taxon>
        <taxon>Hyphomicrobiales</taxon>
        <taxon>Notoacmeibacteraceae</taxon>
        <taxon>Notoacmeibacter</taxon>
    </lineage>
</organism>
<protein>
    <submittedName>
        <fullName evidence="2">Uncharacterized protein</fullName>
    </submittedName>
</protein>
<keyword evidence="1" id="KW-0732">Signal</keyword>
<dbReference type="EMBL" id="RCWN01000001">
    <property type="protein sequence ID" value="RLQ88098.1"/>
    <property type="molecule type" value="Genomic_DNA"/>
</dbReference>
<accession>A0A3L7JBH3</accession>
<evidence type="ECO:0000256" key="1">
    <source>
        <dbReference type="SAM" id="SignalP"/>
    </source>
</evidence>
<dbReference type="Proteomes" id="UP000281094">
    <property type="component" value="Unassembled WGS sequence"/>
</dbReference>